<name>B0C2R7_ACAM1</name>
<sequence>MVNQDGERQYAIRYAGKQIFSEEVESEIEIKRQSCEIRKDDRELIIEIIALSSPLTEKNGVFTLGAALGMAPLFSRSILFFLGLT</sequence>
<dbReference type="RefSeq" id="WP_012166157.1">
    <property type="nucleotide sequence ID" value="NC_009925.1"/>
</dbReference>
<reference evidence="2 3" key="1">
    <citation type="journal article" date="2008" name="Proc. Natl. Acad. Sci. U.S.A.">
        <title>Niche adaptation and genome expansion in the chlorophyll d-producing cyanobacterium Acaryochloris marina.</title>
        <authorList>
            <person name="Swingley W.D."/>
            <person name="Chen M."/>
            <person name="Cheung P.C."/>
            <person name="Conrad A.L."/>
            <person name="Dejesa L.C."/>
            <person name="Hao J."/>
            <person name="Honchak B.M."/>
            <person name="Karbach L.E."/>
            <person name="Kurdoglu A."/>
            <person name="Lahiri S."/>
            <person name="Mastrian S.D."/>
            <person name="Miyashita H."/>
            <person name="Page L."/>
            <person name="Ramakrishna P."/>
            <person name="Satoh S."/>
            <person name="Sattley W.M."/>
            <person name="Shimada Y."/>
            <person name="Taylor H.L."/>
            <person name="Tomo T."/>
            <person name="Tsuchiya T."/>
            <person name="Wang Z.T."/>
            <person name="Raymond J."/>
            <person name="Mimuro M."/>
            <person name="Blankenship R.E."/>
            <person name="Touchman J.W."/>
        </authorList>
    </citation>
    <scope>NUCLEOTIDE SEQUENCE [LARGE SCALE GENOMIC DNA]</scope>
    <source>
        <strain evidence="3">MBIC 11017</strain>
    </source>
</reference>
<dbReference type="HOGENOM" id="CLU_2505145_0_0_3"/>
<dbReference type="STRING" id="329726.AM1_6023"/>
<accession>B0C2R7</accession>
<keyword evidence="1" id="KW-0812">Transmembrane</keyword>
<proteinExistence type="predicted"/>
<gene>
    <name evidence="2" type="ordered locus">AM1_6023</name>
</gene>
<dbReference type="Proteomes" id="UP000000268">
    <property type="component" value="Chromosome"/>
</dbReference>
<keyword evidence="1" id="KW-1133">Transmembrane helix</keyword>
<evidence type="ECO:0000313" key="2">
    <source>
        <dbReference type="EMBL" id="ABW30955.1"/>
    </source>
</evidence>
<organism evidence="2 3">
    <name type="scientific">Acaryochloris marina (strain MBIC 11017)</name>
    <dbReference type="NCBI Taxonomy" id="329726"/>
    <lineage>
        <taxon>Bacteria</taxon>
        <taxon>Bacillati</taxon>
        <taxon>Cyanobacteriota</taxon>
        <taxon>Cyanophyceae</taxon>
        <taxon>Acaryochloridales</taxon>
        <taxon>Acaryochloridaceae</taxon>
        <taxon>Acaryochloris</taxon>
    </lineage>
</organism>
<dbReference type="AlphaFoldDB" id="B0C2R7"/>
<evidence type="ECO:0000313" key="3">
    <source>
        <dbReference type="Proteomes" id="UP000000268"/>
    </source>
</evidence>
<dbReference type="EMBL" id="CP000828">
    <property type="protein sequence ID" value="ABW30955.1"/>
    <property type="molecule type" value="Genomic_DNA"/>
</dbReference>
<feature type="transmembrane region" description="Helical" evidence="1">
    <location>
        <begin position="61"/>
        <end position="84"/>
    </location>
</feature>
<keyword evidence="3" id="KW-1185">Reference proteome</keyword>
<dbReference type="KEGG" id="amr:AM1_6023"/>
<protein>
    <submittedName>
        <fullName evidence="2">Uncharacterized protein</fullName>
    </submittedName>
</protein>
<keyword evidence="1" id="KW-0472">Membrane</keyword>
<evidence type="ECO:0000256" key="1">
    <source>
        <dbReference type="SAM" id="Phobius"/>
    </source>
</evidence>